<evidence type="ECO:0000256" key="1">
    <source>
        <dbReference type="ARBA" id="ARBA00022884"/>
    </source>
</evidence>
<name>A0A915EJ12_9BILA</name>
<dbReference type="InterPro" id="IPR012677">
    <property type="entry name" value="Nucleotide-bd_a/b_plait_sf"/>
</dbReference>
<dbReference type="GO" id="GO:0003723">
    <property type="term" value="F:RNA binding"/>
    <property type="evidence" value="ECO:0007669"/>
    <property type="project" value="UniProtKB-UniRule"/>
</dbReference>
<dbReference type="InterPro" id="IPR035979">
    <property type="entry name" value="RBD_domain_sf"/>
</dbReference>
<dbReference type="Pfam" id="PF00076">
    <property type="entry name" value="RRM_1"/>
    <property type="match status" value="1"/>
</dbReference>
<dbReference type="CDD" id="cd12411">
    <property type="entry name" value="RRM_ist3_like"/>
    <property type="match status" value="1"/>
</dbReference>
<reference evidence="6" key="1">
    <citation type="submission" date="2022-11" db="UniProtKB">
        <authorList>
            <consortium name="WormBaseParasite"/>
        </authorList>
    </citation>
    <scope>IDENTIFICATION</scope>
</reference>
<evidence type="ECO:0000256" key="3">
    <source>
        <dbReference type="SAM" id="MobiDB-lite"/>
    </source>
</evidence>
<evidence type="ECO:0000256" key="2">
    <source>
        <dbReference type="PROSITE-ProRule" id="PRU00176"/>
    </source>
</evidence>
<dbReference type="FunFam" id="3.30.70.330:FF:000962">
    <property type="entry name" value="RBMX2 ortholog"/>
    <property type="match status" value="1"/>
</dbReference>
<keyword evidence="1 2" id="KW-0694">RNA-binding</keyword>
<evidence type="ECO:0000313" key="5">
    <source>
        <dbReference type="Proteomes" id="UP000887574"/>
    </source>
</evidence>
<dbReference type="GO" id="GO:0071013">
    <property type="term" value="C:catalytic step 2 spliceosome"/>
    <property type="evidence" value="ECO:0007669"/>
    <property type="project" value="TreeGrafter"/>
</dbReference>
<proteinExistence type="predicted"/>
<evidence type="ECO:0000313" key="6">
    <source>
        <dbReference type="WBParaSite" id="jg721"/>
    </source>
</evidence>
<sequence>MNRVTKIQNLNKINERELDLGVTGNSNKTWHQKYADSAWIYIGGLPYELNEGDILSVFSQYGEIVNINLIRDQKTGKSKGFAFLCYQDQRSTILAVDNFNGIKLLNRLIQVDHCENYKVPKYRESVPEDIRQIWEEGCAPKPINIPEAQLKAEVKAEKHATKEKLEKYKSMVPLAKEDISKELKKVHKAQKKEKKEIKKLKKREKERKKRERDGTPDEERGHADDEGRWDLKKKKLDDMDKMDDDKFYGANDHFNFGKHKEIPAAPTHNIRPDFDKADWRDIEMFKLVREHEKREKGEKPNNWKEEDHYVPRRLGANK</sequence>
<feature type="region of interest" description="Disordered" evidence="3">
    <location>
        <begin position="291"/>
        <end position="318"/>
    </location>
</feature>
<feature type="compositionally biased region" description="Basic and acidic residues" evidence="3">
    <location>
        <begin position="291"/>
        <end position="310"/>
    </location>
</feature>
<dbReference type="PROSITE" id="PS50102">
    <property type="entry name" value="RRM"/>
    <property type="match status" value="1"/>
</dbReference>
<dbReference type="InterPro" id="IPR000504">
    <property type="entry name" value="RRM_dom"/>
</dbReference>
<dbReference type="SMART" id="SM00360">
    <property type="entry name" value="RRM"/>
    <property type="match status" value="1"/>
</dbReference>
<dbReference type="GO" id="GO:0000398">
    <property type="term" value="P:mRNA splicing, via spliceosome"/>
    <property type="evidence" value="ECO:0007669"/>
    <property type="project" value="InterPro"/>
</dbReference>
<dbReference type="GO" id="GO:0071011">
    <property type="term" value="C:precatalytic spliceosome"/>
    <property type="evidence" value="ECO:0007669"/>
    <property type="project" value="TreeGrafter"/>
</dbReference>
<dbReference type="InterPro" id="IPR045844">
    <property type="entry name" value="RRM_Ist3-like"/>
</dbReference>
<protein>
    <submittedName>
        <fullName evidence="6">RRM domain-containing protein</fullName>
    </submittedName>
</protein>
<dbReference type="InterPro" id="IPR051847">
    <property type="entry name" value="RNA_proc/Spliceosome_comp"/>
</dbReference>
<keyword evidence="5" id="KW-1185">Reference proteome</keyword>
<organism evidence="5 6">
    <name type="scientific">Ditylenchus dipsaci</name>
    <dbReference type="NCBI Taxonomy" id="166011"/>
    <lineage>
        <taxon>Eukaryota</taxon>
        <taxon>Metazoa</taxon>
        <taxon>Ecdysozoa</taxon>
        <taxon>Nematoda</taxon>
        <taxon>Chromadorea</taxon>
        <taxon>Rhabditida</taxon>
        <taxon>Tylenchina</taxon>
        <taxon>Tylenchomorpha</taxon>
        <taxon>Sphaerularioidea</taxon>
        <taxon>Anguinidae</taxon>
        <taxon>Anguininae</taxon>
        <taxon>Ditylenchus</taxon>
    </lineage>
</organism>
<accession>A0A915EJ12</accession>
<feature type="compositionally biased region" description="Basic and acidic residues" evidence="3">
    <location>
        <begin position="211"/>
        <end position="235"/>
    </location>
</feature>
<dbReference type="Gene3D" id="3.30.70.330">
    <property type="match status" value="1"/>
</dbReference>
<feature type="compositionally biased region" description="Basic residues" evidence="3">
    <location>
        <begin position="184"/>
        <end position="210"/>
    </location>
</feature>
<dbReference type="GO" id="GO:0005686">
    <property type="term" value="C:U2 snRNP"/>
    <property type="evidence" value="ECO:0007669"/>
    <property type="project" value="TreeGrafter"/>
</dbReference>
<dbReference type="PANTHER" id="PTHR45880">
    <property type="entry name" value="RNA-BINDING MOTIF PROTEIN, X-LINKED 2"/>
    <property type="match status" value="1"/>
</dbReference>
<dbReference type="AlphaFoldDB" id="A0A915EJ12"/>
<dbReference type="Proteomes" id="UP000887574">
    <property type="component" value="Unplaced"/>
</dbReference>
<dbReference type="SUPFAM" id="SSF54928">
    <property type="entry name" value="RNA-binding domain, RBD"/>
    <property type="match status" value="1"/>
</dbReference>
<evidence type="ECO:0000259" key="4">
    <source>
        <dbReference type="PROSITE" id="PS50102"/>
    </source>
</evidence>
<dbReference type="WBParaSite" id="jg721">
    <property type="protein sequence ID" value="jg721"/>
    <property type="gene ID" value="jg721"/>
</dbReference>
<dbReference type="PANTHER" id="PTHR45880:SF1">
    <property type="entry name" value="RNA-BINDING MOTIF PROTEIN, X-LINKED 2"/>
    <property type="match status" value="1"/>
</dbReference>
<feature type="domain" description="RRM" evidence="4">
    <location>
        <begin position="38"/>
        <end position="116"/>
    </location>
</feature>
<feature type="region of interest" description="Disordered" evidence="3">
    <location>
        <begin position="183"/>
        <end position="235"/>
    </location>
</feature>